<feature type="transmembrane region" description="Helical" evidence="5">
    <location>
        <begin position="67"/>
        <end position="89"/>
    </location>
</feature>
<keyword evidence="2 5" id="KW-0812">Transmembrane</keyword>
<evidence type="ECO:0000256" key="4">
    <source>
        <dbReference type="ARBA" id="ARBA00023136"/>
    </source>
</evidence>
<comment type="subcellular location">
    <subcellularLocation>
        <location evidence="1">Membrane</location>
        <topology evidence="1">Multi-pass membrane protein</topology>
    </subcellularLocation>
</comment>
<dbReference type="AlphaFoldDB" id="A0A9J7ASS2"/>
<evidence type="ECO:0000256" key="1">
    <source>
        <dbReference type="ARBA" id="ARBA00004141"/>
    </source>
</evidence>
<evidence type="ECO:0000313" key="7">
    <source>
        <dbReference type="EMBL" id="UUX49545.1"/>
    </source>
</evidence>
<dbReference type="PANTHER" id="PTHR37422:SF13">
    <property type="entry name" value="LIPOPOLYSACCHARIDE BIOSYNTHESIS PROTEIN PA4999-RELATED"/>
    <property type="match status" value="1"/>
</dbReference>
<feature type="transmembrane region" description="Helical" evidence="5">
    <location>
        <begin position="95"/>
        <end position="114"/>
    </location>
</feature>
<keyword evidence="4 5" id="KW-0472">Membrane</keyword>
<evidence type="ECO:0000313" key="8">
    <source>
        <dbReference type="Proteomes" id="UP001060336"/>
    </source>
</evidence>
<dbReference type="KEGG" id="naci:NUH88_19365"/>
<feature type="transmembrane region" description="Helical" evidence="5">
    <location>
        <begin position="12"/>
        <end position="32"/>
    </location>
</feature>
<dbReference type="InterPro" id="IPR007016">
    <property type="entry name" value="O-antigen_ligase-rel_domated"/>
</dbReference>
<name>A0A9J7ASS2_9PROT</name>
<feature type="transmembrane region" description="Helical" evidence="5">
    <location>
        <begin position="359"/>
        <end position="376"/>
    </location>
</feature>
<evidence type="ECO:0000256" key="2">
    <source>
        <dbReference type="ARBA" id="ARBA00022692"/>
    </source>
</evidence>
<dbReference type="Proteomes" id="UP001060336">
    <property type="component" value="Chromosome"/>
</dbReference>
<keyword evidence="8" id="KW-1185">Reference proteome</keyword>
<gene>
    <name evidence="7" type="ORF">NUH88_19365</name>
</gene>
<sequence length="405" mass="43022">MTVSESAADPRFARFRFWLLALLLLLFVPVGILAKQAMATFFIAGAILLLGAVALERRRLPLPERPVLIAFAAVVLLSLLGPLAGGFPLDIARTAPKLGLLALLLLAISAAPDIAEGLARRKLAHILALSLCLGALIFAIEIHFDAPLYRFFSGKGDAVDVAPSRFNRGSTALVLLTWPAAAALWLHGRRIFPAVILLLGLAAAFTGESASAALAAVVALLLLPLGLLLPRFTAAAIFVCSTLLMLAAPWIFAHVLTLVPDYLRLLPPSFAERLEIWNAASLAVLERPWLGQGLGAMRSLAVPEALRESYALFKTSTIHPHNAAVQIWLDFGLFGILAALALLWNLIQAAGRSATVARAAALSALGAGLVIASVSYGLWQETWLGLIGFTILTFGVLCRDDSASD</sequence>
<dbReference type="PANTHER" id="PTHR37422">
    <property type="entry name" value="TEICHURONIC ACID BIOSYNTHESIS PROTEIN TUAE"/>
    <property type="match status" value="1"/>
</dbReference>
<dbReference type="GO" id="GO:0016874">
    <property type="term" value="F:ligase activity"/>
    <property type="evidence" value="ECO:0007669"/>
    <property type="project" value="UniProtKB-KW"/>
</dbReference>
<evidence type="ECO:0000256" key="5">
    <source>
        <dbReference type="SAM" id="Phobius"/>
    </source>
</evidence>
<dbReference type="InterPro" id="IPR051533">
    <property type="entry name" value="WaaL-like"/>
</dbReference>
<dbReference type="GO" id="GO:0016020">
    <property type="term" value="C:membrane"/>
    <property type="evidence" value="ECO:0007669"/>
    <property type="project" value="UniProtKB-SubCell"/>
</dbReference>
<dbReference type="EMBL" id="CP102480">
    <property type="protein sequence ID" value="UUX49545.1"/>
    <property type="molecule type" value="Genomic_DNA"/>
</dbReference>
<organism evidence="7 8">
    <name type="scientific">Nisaea acidiphila</name>
    <dbReference type="NCBI Taxonomy" id="1862145"/>
    <lineage>
        <taxon>Bacteria</taxon>
        <taxon>Pseudomonadati</taxon>
        <taxon>Pseudomonadota</taxon>
        <taxon>Alphaproteobacteria</taxon>
        <taxon>Rhodospirillales</taxon>
        <taxon>Thalassobaculaceae</taxon>
        <taxon>Nisaea</taxon>
    </lineage>
</organism>
<feature type="transmembrane region" description="Helical" evidence="5">
    <location>
        <begin position="191"/>
        <end position="207"/>
    </location>
</feature>
<accession>A0A9J7ASS2</accession>
<feature type="transmembrane region" description="Helical" evidence="5">
    <location>
        <begin position="327"/>
        <end position="347"/>
    </location>
</feature>
<feature type="transmembrane region" description="Helical" evidence="5">
    <location>
        <begin position="382"/>
        <end position="398"/>
    </location>
</feature>
<keyword evidence="7" id="KW-0436">Ligase</keyword>
<feature type="transmembrane region" description="Helical" evidence="5">
    <location>
        <begin position="166"/>
        <end position="186"/>
    </location>
</feature>
<feature type="transmembrane region" description="Helical" evidence="5">
    <location>
        <begin position="38"/>
        <end position="55"/>
    </location>
</feature>
<dbReference type="Pfam" id="PF04932">
    <property type="entry name" value="Wzy_C"/>
    <property type="match status" value="1"/>
</dbReference>
<feature type="transmembrane region" description="Helical" evidence="5">
    <location>
        <begin position="213"/>
        <end position="229"/>
    </location>
</feature>
<feature type="transmembrane region" description="Helical" evidence="5">
    <location>
        <begin position="236"/>
        <end position="259"/>
    </location>
</feature>
<evidence type="ECO:0000259" key="6">
    <source>
        <dbReference type="Pfam" id="PF04932"/>
    </source>
</evidence>
<proteinExistence type="predicted"/>
<reference evidence="7" key="1">
    <citation type="submission" date="2022-08" db="EMBL/GenBank/DDBJ databases">
        <title>Nisaea acidiphila sp. nov., isolated from a marine algal debris and emended description of the genus Nisaea Urios et al. 2008.</title>
        <authorList>
            <person name="Kwon K."/>
        </authorList>
    </citation>
    <scope>NUCLEOTIDE SEQUENCE</scope>
    <source>
        <strain evidence="7">MEBiC11861</strain>
    </source>
</reference>
<protein>
    <submittedName>
        <fullName evidence="7">O-antigen ligase family protein</fullName>
    </submittedName>
</protein>
<feature type="domain" description="O-antigen ligase-related" evidence="6">
    <location>
        <begin position="196"/>
        <end position="339"/>
    </location>
</feature>
<keyword evidence="3 5" id="KW-1133">Transmembrane helix</keyword>
<dbReference type="RefSeq" id="WP_257768278.1">
    <property type="nucleotide sequence ID" value="NZ_CP102480.1"/>
</dbReference>
<feature type="transmembrane region" description="Helical" evidence="5">
    <location>
        <begin position="126"/>
        <end position="146"/>
    </location>
</feature>
<evidence type="ECO:0000256" key="3">
    <source>
        <dbReference type="ARBA" id="ARBA00022989"/>
    </source>
</evidence>